<protein>
    <submittedName>
        <fullName evidence="1">Uncharacterized protein</fullName>
    </submittedName>
</protein>
<evidence type="ECO:0000313" key="2">
    <source>
        <dbReference type="Proteomes" id="UP000178659"/>
    </source>
</evidence>
<proteinExistence type="predicted"/>
<sequence length="177" mass="20410">MSPESTRGAKDKTNYPPKEFYFSESRSREIWLACYGMLPEIITILADDENDIRTDLANCRLTIFKEFLNGIGLSPHLYPEPRNNQSLNFWKDWGPIPTSEYAACHLLLILETLPDLNIEQVKIMSPEFVVEKSDAVELLKHAILFELPKPLQEWIEAYVFTLMTAKILGIQQSEFQS</sequence>
<organism evidence="1 2">
    <name type="scientific">Candidatus Blackburnbacteria bacterium RIFCSPLOWO2_01_FULL_40_20</name>
    <dbReference type="NCBI Taxonomy" id="1797519"/>
    <lineage>
        <taxon>Bacteria</taxon>
        <taxon>Candidatus Blackburniibacteriota</taxon>
    </lineage>
</organism>
<accession>A0A1G1VBC2</accession>
<dbReference type="EMBL" id="MHCC01000025">
    <property type="protein sequence ID" value="OGY12725.1"/>
    <property type="molecule type" value="Genomic_DNA"/>
</dbReference>
<dbReference type="Proteomes" id="UP000178659">
    <property type="component" value="Unassembled WGS sequence"/>
</dbReference>
<dbReference type="AlphaFoldDB" id="A0A1G1VBC2"/>
<evidence type="ECO:0000313" key="1">
    <source>
        <dbReference type="EMBL" id="OGY12725.1"/>
    </source>
</evidence>
<reference evidence="1 2" key="1">
    <citation type="journal article" date="2016" name="Nat. Commun.">
        <title>Thousands of microbial genomes shed light on interconnected biogeochemical processes in an aquifer system.</title>
        <authorList>
            <person name="Anantharaman K."/>
            <person name="Brown C.T."/>
            <person name="Hug L.A."/>
            <person name="Sharon I."/>
            <person name="Castelle C.J."/>
            <person name="Probst A.J."/>
            <person name="Thomas B.C."/>
            <person name="Singh A."/>
            <person name="Wilkins M.J."/>
            <person name="Karaoz U."/>
            <person name="Brodie E.L."/>
            <person name="Williams K.H."/>
            <person name="Hubbard S.S."/>
            <person name="Banfield J.F."/>
        </authorList>
    </citation>
    <scope>NUCLEOTIDE SEQUENCE [LARGE SCALE GENOMIC DNA]</scope>
</reference>
<comment type="caution">
    <text evidence="1">The sequence shown here is derived from an EMBL/GenBank/DDBJ whole genome shotgun (WGS) entry which is preliminary data.</text>
</comment>
<name>A0A1G1VBC2_9BACT</name>
<gene>
    <name evidence="1" type="ORF">A3A77_00350</name>
</gene>